<dbReference type="Proteomes" id="UP000037136">
    <property type="component" value="Unassembled WGS sequence"/>
</dbReference>
<sequence length="93" mass="10379">MAGFGGREIFRWQDRPLTSAGPEPRTGRRRRRRRSASPASQLIESFKSALGFTVVWSLPLVLAMAHGSARGPVRVLSDKEECQLSLRLVFVRG</sequence>
<proteinExistence type="predicted"/>
<evidence type="ECO:0000313" key="2">
    <source>
        <dbReference type="EMBL" id="PFH58435.1"/>
    </source>
</evidence>
<accession>A0A2A9PA93</accession>
<gene>
    <name evidence="2" type="ORF">XA68_13687</name>
</gene>
<name>A0A2A9PA93_OPHUN</name>
<protein>
    <submittedName>
        <fullName evidence="2">Uncharacterized protein</fullName>
    </submittedName>
</protein>
<organism evidence="2 3">
    <name type="scientific">Ophiocordyceps unilateralis</name>
    <name type="common">Zombie-ant fungus</name>
    <name type="synonym">Torrubia unilateralis</name>
    <dbReference type="NCBI Taxonomy" id="268505"/>
    <lineage>
        <taxon>Eukaryota</taxon>
        <taxon>Fungi</taxon>
        <taxon>Dikarya</taxon>
        <taxon>Ascomycota</taxon>
        <taxon>Pezizomycotina</taxon>
        <taxon>Sordariomycetes</taxon>
        <taxon>Hypocreomycetidae</taxon>
        <taxon>Hypocreales</taxon>
        <taxon>Ophiocordycipitaceae</taxon>
        <taxon>Ophiocordyceps</taxon>
    </lineage>
</organism>
<dbReference type="EMBL" id="LAZP02000292">
    <property type="protein sequence ID" value="PFH58435.1"/>
    <property type="molecule type" value="Genomic_DNA"/>
</dbReference>
<evidence type="ECO:0000256" key="1">
    <source>
        <dbReference type="SAM" id="MobiDB-lite"/>
    </source>
</evidence>
<reference evidence="2 3" key="1">
    <citation type="journal article" date="2015" name="BMC Genomics">
        <title>Gene expression during zombie ant biting behavior reflects the complexity underlying fungal parasitic behavioral manipulation.</title>
        <authorList>
            <person name="de Bekker C."/>
            <person name="Ohm R.A."/>
            <person name="Loreto R.G."/>
            <person name="Sebastian A."/>
            <person name="Albert I."/>
            <person name="Merrow M."/>
            <person name="Brachmann A."/>
            <person name="Hughes D.P."/>
        </authorList>
    </citation>
    <scope>NUCLEOTIDE SEQUENCE [LARGE SCALE GENOMIC DNA]</scope>
    <source>
        <strain evidence="2 3">SC16a</strain>
    </source>
</reference>
<reference evidence="2 3" key="2">
    <citation type="journal article" date="2017" name="Sci. Rep.">
        <title>Ant-infecting Ophiocordyceps genomes reveal a high diversity of potential behavioral manipulation genes and a possible major role for enterotoxins.</title>
        <authorList>
            <person name="de Bekker C."/>
            <person name="Ohm R.A."/>
            <person name="Evans H.C."/>
            <person name="Brachmann A."/>
            <person name="Hughes D.P."/>
        </authorList>
    </citation>
    <scope>NUCLEOTIDE SEQUENCE [LARGE SCALE GENOMIC DNA]</scope>
    <source>
        <strain evidence="2 3">SC16a</strain>
    </source>
</reference>
<evidence type="ECO:0000313" key="3">
    <source>
        <dbReference type="Proteomes" id="UP000037136"/>
    </source>
</evidence>
<dbReference type="AlphaFoldDB" id="A0A2A9PA93"/>
<comment type="caution">
    <text evidence="2">The sequence shown here is derived from an EMBL/GenBank/DDBJ whole genome shotgun (WGS) entry which is preliminary data.</text>
</comment>
<keyword evidence="3" id="KW-1185">Reference proteome</keyword>
<feature type="region of interest" description="Disordered" evidence="1">
    <location>
        <begin position="1"/>
        <end position="37"/>
    </location>
</feature>